<organism evidence="1 2">
    <name type="scientific">Bemisia tabaci</name>
    <name type="common">Sweetpotato whitefly</name>
    <name type="synonym">Aleurodes tabaci</name>
    <dbReference type="NCBI Taxonomy" id="7038"/>
    <lineage>
        <taxon>Eukaryota</taxon>
        <taxon>Metazoa</taxon>
        <taxon>Ecdysozoa</taxon>
        <taxon>Arthropoda</taxon>
        <taxon>Hexapoda</taxon>
        <taxon>Insecta</taxon>
        <taxon>Pterygota</taxon>
        <taxon>Neoptera</taxon>
        <taxon>Paraneoptera</taxon>
        <taxon>Hemiptera</taxon>
        <taxon>Sternorrhyncha</taxon>
        <taxon>Aleyrodoidea</taxon>
        <taxon>Aleyrodidae</taxon>
        <taxon>Aleyrodinae</taxon>
        <taxon>Bemisia</taxon>
    </lineage>
</organism>
<proteinExistence type="predicted"/>
<name>A0A9P0AH49_BEMTA</name>
<evidence type="ECO:0000313" key="1">
    <source>
        <dbReference type="EMBL" id="CAH0391477.1"/>
    </source>
</evidence>
<evidence type="ECO:0000313" key="2">
    <source>
        <dbReference type="Proteomes" id="UP001152759"/>
    </source>
</evidence>
<reference evidence="1" key="1">
    <citation type="submission" date="2021-12" db="EMBL/GenBank/DDBJ databases">
        <authorList>
            <person name="King R."/>
        </authorList>
    </citation>
    <scope>NUCLEOTIDE SEQUENCE</scope>
</reference>
<keyword evidence="2" id="KW-1185">Reference proteome</keyword>
<dbReference type="Proteomes" id="UP001152759">
    <property type="component" value="Chromosome 6"/>
</dbReference>
<accession>A0A9P0AH49</accession>
<sequence length="264" mass="28886">MFDASNMKQEKSQSMKVPLKDELNVGRERIKERTLNGNNGLYSVLITRTRVIGGRRVSIVDVSPIGWKKVTTVDLHPRFDSLKYCPGELNMNSVSSVIKRVCLAKTAGRPAIKYRIQLIDDSLVEGSVEFMEKRLMASRKSHMTITSHLAPGDHCLRPSNSDHLAGNGTRDLLVTGPATTTTPQEVDRSQISRGKMSYSRADLVLNSASDCGITGKQSTANVTLPEIPLSLTGKQSTANVTLQEISLLLTRKLSTAEVTPGGFF</sequence>
<dbReference type="AlphaFoldDB" id="A0A9P0AH49"/>
<gene>
    <name evidence="1" type="ORF">BEMITA_LOCUS10088</name>
</gene>
<dbReference type="EMBL" id="OU963867">
    <property type="protein sequence ID" value="CAH0391477.1"/>
    <property type="molecule type" value="Genomic_DNA"/>
</dbReference>
<protein>
    <submittedName>
        <fullName evidence="1">Uncharacterized protein</fullName>
    </submittedName>
</protein>